<keyword evidence="10" id="KW-1185">Reference proteome</keyword>
<keyword evidence="6 7" id="KW-0472">Membrane</keyword>
<comment type="similarity">
    <text evidence="2">Belongs to the acyltransferase 3 family.</text>
</comment>
<proteinExistence type="inferred from homology"/>
<dbReference type="Pfam" id="PF01757">
    <property type="entry name" value="Acyl_transf_3"/>
    <property type="match status" value="1"/>
</dbReference>
<feature type="transmembrane region" description="Helical" evidence="7">
    <location>
        <begin position="20"/>
        <end position="38"/>
    </location>
</feature>
<protein>
    <submittedName>
        <fullName evidence="9">Acyltransferase</fullName>
    </submittedName>
</protein>
<evidence type="ECO:0000256" key="3">
    <source>
        <dbReference type="ARBA" id="ARBA00022475"/>
    </source>
</evidence>
<gene>
    <name evidence="9" type="ORF">KK078_07465</name>
</gene>
<evidence type="ECO:0000256" key="1">
    <source>
        <dbReference type="ARBA" id="ARBA00004651"/>
    </source>
</evidence>
<evidence type="ECO:0000256" key="2">
    <source>
        <dbReference type="ARBA" id="ARBA00007400"/>
    </source>
</evidence>
<dbReference type="GO" id="GO:0005886">
    <property type="term" value="C:plasma membrane"/>
    <property type="evidence" value="ECO:0007669"/>
    <property type="project" value="UniProtKB-SubCell"/>
</dbReference>
<feature type="transmembrane region" description="Helical" evidence="7">
    <location>
        <begin position="280"/>
        <end position="301"/>
    </location>
</feature>
<feature type="transmembrane region" description="Helical" evidence="7">
    <location>
        <begin position="243"/>
        <end position="268"/>
    </location>
</feature>
<dbReference type="EMBL" id="JAHESC010000008">
    <property type="protein sequence ID" value="MBT1686387.1"/>
    <property type="molecule type" value="Genomic_DNA"/>
</dbReference>
<dbReference type="GO" id="GO:0016413">
    <property type="term" value="F:O-acetyltransferase activity"/>
    <property type="evidence" value="ECO:0007669"/>
    <property type="project" value="TreeGrafter"/>
</dbReference>
<feature type="domain" description="Acyltransferase 3" evidence="8">
    <location>
        <begin position="19"/>
        <end position="322"/>
    </location>
</feature>
<comment type="caution">
    <text evidence="9">The sequence shown here is derived from an EMBL/GenBank/DDBJ whole genome shotgun (WGS) entry which is preliminary data.</text>
</comment>
<keyword evidence="3" id="KW-1003">Cell membrane</keyword>
<dbReference type="Proteomes" id="UP001319180">
    <property type="component" value="Unassembled WGS sequence"/>
</dbReference>
<evidence type="ECO:0000256" key="6">
    <source>
        <dbReference type="ARBA" id="ARBA00023136"/>
    </source>
</evidence>
<evidence type="ECO:0000313" key="10">
    <source>
        <dbReference type="Proteomes" id="UP001319180"/>
    </source>
</evidence>
<feature type="transmembrane region" description="Helical" evidence="7">
    <location>
        <begin position="214"/>
        <end position="237"/>
    </location>
</feature>
<evidence type="ECO:0000259" key="8">
    <source>
        <dbReference type="Pfam" id="PF01757"/>
    </source>
</evidence>
<feature type="transmembrane region" description="Helical" evidence="7">
    <location>
        <begin position="191"/>
        <end position="207"/>
    </location>
</feature>
<name>A0AAP2D774_9BACT</name>
<dbReference type="InterPro" id="IPR002656">
    <property type="entry name" value="Acyl_transf_3_dom"/>
</dbReference>
<dbReference type="RefSeq" id="WP_254089625.1">
    <property type="nucleotide sequence ID" value="NZ_JAHESC010000008.1"/>
</dbReference>
<dbReference type="AlphaFoldDB" id="A0AAP2D774"/>
<keyword evidence="4 7" id="KW-0812">Transmembrane</keyword>
<feature type="transmembrane region" description="Helical" evidence="7">
    <location>
        <begin position="96"/>
        <end position="119"/>
    </location>
</feature>
<evidence type="ECO:0000256" key="5">
    <source>
        <dbReference type="ARBA" id="ARBA00022989"/>
    </source>
</evidence>
<dbReference type="GO" id="GO:0009246">
    <property type="term" value="P:enterobacterial common antigen biosynthetic process"/>
    <property type="evidence" value="ECO:0007669"/>
    <property type="project" value="TreeGrafter"/>
</dbReference>
<dbReference type="PANTHER" id="PTHR40074">
    <property type="entry name" value="O-ACETYLTRANSFERASE WECH"/>
    <property type="match status" value="1"/>
</dbReference>
<evidence type="ECO:0000256" key="4">
    <source>
        <dbReference type="ARBA" id="ARBA00022692"/>
    </source>
</evidence>
<accession>A0AAP2D774</accession>
<comment type="subcellular location">
    <subcellularLocation>
        <location evidence="1">Cell membrane</location>
        <topology evidence="1">Multi-pass membrane protein</topology>
    </subcellularLocation>
</comment>
<dbReference type="PANTHER" id="PTHR40074:SF4">
    <property type="entry name" value="INNER MEMBRANE PROTEIN YCFT"/>
    <property type="match status" value="1"/>
</dbReference>
<sequence length="349" mass="40405">MFSLDALFNVSAIRKSRLTWIDFAKGAAIIMVVFRHIVIGIERSEIPIHEAYRTIADITYSFRMPLFFILSGFFLRSSLLKRTPGEFVQSKLRTLLYPYLIWTFIQITVQIVFSNYINADRTWRDYIAVFINPRSIDQFWFIYALFNLALVYLALFHVTKGNKVALFVIGIVFYYINRFIDVHVIDDILENFIYIVIGDLTSSFVLNKENRSTILSYAWLLVFTALFIATQYLYLNFEDLEPFVYAVIALVGSVLTIILSFHLANVDWLLFVRVAGFHSLYIYLMHVLVSAPIRIVLFKVFHVTNGGLIAIISTTLGCLVPMIFYNLCRRYNMTLLFYPPAKGGLKEEG</sequence>
<reference evidence="9 10" key="1">
    <citation type="submission" date="2021-05" db="EMBL/GenBank/DDBJ databases">
        <title>A Polyphasic approach of four new species of the genus Ohtaekwangia: Ohtaekwangia histidinii sp. nov., Ohtaekwangia cretensis sp. nov., Ohtaekwangia indiensis sp. nov., Ohtaekwangia reichenbachii sp. nov. from diverse environment.</title>
        <authorList>
            <person name="Octaviana S."/>
        </authorList>
    </citation>
    <scope>NUCLEOTIDE SEQUENCE [LARGE SCALE GENOMIC DNA]</scope>
    <source>
        <strain evidence="9 10">PWU37</strain>
    </source>
</reference>
<organism evidence="9 10">
    <name type="scientific">Dawidia soli</name>
    <dbReference type="NCBI Taxonomy" id="2782352"/>
    <lineage>
        <taxon>Bacteria</taxon>
        <taxon>Pseudomonadati</taxon>
        <taxon>Bacteroidota</taxon>
        <taxon>Cytophagia</taxon>
        <taxon>Cytophagales</taxon>
        <taxon>Chryseotaleaceae</taxon>
        <taxon>Dawidia</taxon>
    </lineage>
</organism>
<keyword evidence="9" id="KW-0808">Transferase</keyword>
<keyword evidence="9" id="KW-0012">Acyltransferase</keyword>
<feature type="transmembrane region" description="Helical" evidence="7">
    <location>
        <begin position="58"/>
        <end position="75"/>
    </location>
</feature>
<feature type="transmembrane region" description="Helical" evidence="7">
    <location>
        <begin position="139"/>
        <end position="158"/>
    </location>
</feature>
<evidence type="ECO:0000313" key="9">
    <source>
        <dbReference type="EMBL" id="MBT1686387.1"/>
    </source>
</evidence>
<keyword evidence="5 7" id="KW-1133">Transmembrane helix</keyword>
<evidence type="ECO:0000256" key="7">
    <source>
        <dbReference type="SAM" id="Phobius"/>
    </source>
</evidence>
<feature type="transmembrane region" description="Helical" evidence="7">
    <location>
        <begin position="307"/>
        <end position="328"/>
    </location>
</feature>